<dbReference type="Proteomes" id="UP000242972">
    <property type="component" value="Unassembled WGS sequence"/>
</dbReference>
<reference evidence="1 2" key="1">
    <citation type="journal article" date="2014" name="BMC Genomics">
        <title>Comparison of environmental and isolate Sulfobacillus genomes reveals diverse carbon, sulfur, nitrogen, and hydrogen metabolisms.</title>
        <authorList>
            <person name="Justice N.B."/>
            <person name="Norman A."/>
            <person name="Brown C.T."/>
            <person name="Singh A."/>
            <person name="Thomas B.C."/>
            <person name="Banfield J.F."/>
        </authorList>
    </citation>
    <scope>NUCLEOTIDE SEQUENCE [LARGE SCALE GENOMIC DNA]</scope>
    <source>
        <strain evidence="1">AMDSBA4</strain>
    </source>
</reference>
<dbReference type="AlphaFoldDB" id="A0A2T2X897"/>
<sequence length="92" mass="10631">MHLEAALRTAQTQNTTEWHVLLRVRQTLARLWARQDPAQARQHWQLLAHTYWALGATDWIARFFPDWHAVDPTAPEGSWLRDSGSDAQSDAK</sequence>
<proteinExistence type="predicted"/>
<protein>
    <recommendedName>
        <fullName evidence="3">Bacterial transcriptional activator domain-containing protein</fullName>
    </recommendedName>
</protein>
<evidence type="ECO:0008006" key="3">
    <source>
        <dbReference type="Google" id="ProtNLM"/>
    </source>
</evidence>
<dbReference type="EMBL" id="PXYW01000075">
    <property type="protein sequence ID" value="PSR30731.1"/>
    <property type="molecule type" value="Genomic_DNA"/>
</dbReference>
<comment type="caution">
    <text evidence="1">The sequence shown here is derived from an EMBL/GenBank/DDBJ whole genome shotgun (WGS) entry which is preliminary data.</text>
</comment>
<gene>
    <name evidence="1" type="ORF">C7B46_17605</name>
</gene>
<organism evidence="1 2">
    <name type="scientific">Sulfobacillus benefaciens</name>
    <dbReference type="NCBI Taxonomy" id="453960"/>
    <lineage>
        <taxon>Bacteria</taxon>
        <taxon>Bacillati</taxon>
        <taxon>Bacillota</taxon>
        <taxon>Clostridia</taxon>
        <taxon>Eubacteriales</taxon>
        <taxon>Clostridiales Family XVII. Incertae Sedis</taxon>
        <taxon>Sulfobacillus</taxon>
    </lineage>
</organism>
<evidence type="ECO:0000313" key="1">
    <source>
        <dbReference type="EMBL" id="PSR30731.1"/>
    </source>
</evidence>
<accession>A0A2T2X897</accession>
<evidence type="ECO:0000313" key="2">
    <source>
        <dbReference type="Proteomes" id="UP000242972"/>
    </source>
</evidence>
<name>A0A2T2X897_9FIRM</name>